<feature type="transmembrane region" description="Helical" evidence="5">
    <location>
        <begin position="240"/>
        <end position="259"/>
    </location>
</feature>
<dbReference type="PATRIC" id="fig|1789004.3.peg.2062"/>
<feature type="transmembrane region" description="Helical" evidence="5">
    <location>
        <begin position="149"/>
        <end position="168"/>
    </location>
</feature>
<feature type="transmembrane region" description="Helical" evidence="5">
    <location>
        <begin position="36"/>
        <end position="55"/>
    </location>
</feature>
<evidence type="ECO:0000256" key="2">
    <source>
        <dbReference type="ARBA" id="ARBA00022692"/>
    </source>
</evidence>
<dbReference type="STRING" id="1789004.FEMY_20010"/>
<dbReference type="InterPro" id="IPR037185">
    <property type="entry name" value="EmrE-like"/>
</dbReference>
<dbReference type="InterPro" id="IPR050638">
    <property type="entry name" value="AA-Vitamin_Transporters"/>
</dbReference>
<dbReference type="EMBL" id="LRRD01000057">
    <property type="protein sequence ID" value="KXW57466.1"/>
    <property type="molecule type" value="Genomic_DNA"/>
</dbReference>
<feature type="domain" description="EamA" evidence="6">
    <location>
        <begin position="150"/>
        <end position="281"/>
    </location>
</feature>
<dbReference type="GO" id="GO:0016020">
    <property type="term" value="C:membrane"/>
    <property type="evidence" value="ECO:0007669"/>
    <property type="project" value="UniProtKB-SubCell"/>
</dbReference>
<keyword evidence="8" id="KW-1185">Reference proteome</keyword>
<dbReference type="Proteomes" id="UP000075653">
    <property type="component" value="Unassembled WGS sequence"/>
</dbReference>
<organism evidence="7 8">
    <name type="scientific">Ferrovum myxofaciens</name>
    <dbReference type="NCBI Taxonomy" id="416213"/>
    <lineage>
        <taxon>Bacteria</taxon>
        <taxon>Pseudomonadati</taxon>
        <taxon>Pseudomonadota</taxon>
        <taxon>Betaproteobacteria</taxon>
        <taxon>Ferrovales</taxon>
        <taxon>Ferrovaceae</taxon>
        <taxon>Ferrovum</taxon>
    </lineage>
</organism>
<feature type="transmembrane region" description="Helical" evidence="5">
    <location>
        <begin position="265"/>
        <end position="283"/>
    </location>
</feature>
<gene>
    <name evidence="7" type="ORF">FEMY_20010</name>
</gene>
<evidence type="ECO:0000313" key="7">
    <source>
        <dbReference type="EMBL" id="KXW57466.1"/>
    </source>
</evidence>
<name>A0A149VWA6_9PROT</name>
<evidence type="ECO:0000256" key="4">
    <source>
        <dbReference type="ARBA" id="ARBA00023136"/>
    </source>
</evidence>
<dbReference type="AlphaFoldDB" id="A0A149VWA6"/>
<evidence type="ECO:0000313" key="8">
    <source>
        <dbReference type="Proteomes" id="UP000075653"/>
    </source>
</evidence>
<feature type="transmembrane region" description="Helical" evidence="5">
    <location>
        <begin position="67"/>
        <end position="86"/>
    </location>
</feature>
<feature type="domain" description="EamA" evidence="6">
    <location>
        <begin position="9"/>
        <end position="136"/>
    </location>
</feature>
<comment type="caution">
    <text evidence="7">The sequence shown here is derived from an EMBL/GenBank/DDBJ whole genome shotgun (WGS) entry which is preliminary data.</text>
</comment>
<dbReference type="PANTHER" id="PTHR32322">
    <property type="entry name" value="INNER MEMBRANE TRANSPORTER"/>
    <property type="match status" value="1"/>
</dbReference>
<protein>
    <submittedName>
        <fullName evidence="7">Putative DMT superfamily transporter inner membrane protein</fullName>
    </submittedName>
</protein>
<evidence type="ECO:0000256" key="5">
    <source>
        <dbReference type="SAM" id="Phobius"/>
    </source>
</evidence>
<sequence length="297" mass="30800">MNLASFIRLLTLAAIWGASFLFTRIGAPVLGSVILAEFRVGLAALFLAIVAGFLHKPLNVKQHWRHYLMLGIFNGALPYLLFGFAAQTLSASAMSILNATSPIWGTLIGSVWTRHPPNGRTALGLGLGIIGVGLVVGVGHLTAQRGAGVAIAAALLAAFSFGIATTYAKTAKSEDGFSNAHGSMWAASLVIAPAVPFASVTTPPGTVVMLAVVAVSIVCTGIAFLLYFRLIRDIGATSALTVTFLIPVFGILWGSLFLGEVVTPGMMAGSFIVIVGTALVTGYNPATLLFRRATGNA</sequence>
<accession>A0A149VWA6</accession>
<evidence type="ECO:0000259" key="6">
    <source>
        <dbReference type="Pfam" id="PF00892"/>
    </source>
</evidence>
<keyword evidence="4 5" id="KW-0472">Membrane</keyword>
<dbReference type="Pfam" id="PF00892">
    <property type="entry name" value="EamA"/>
    <property type="match status" value="2"/>
</dbReference>
<reference evidence="7 8" key="1">
    <citation type="submission" date="2016-01" db="EMBL/GenBank/DDBJ databases">
        <title>Genome sequence of the acidophilic iron oxidising Ferrovum strain Z-31.</title>
        <authorList>
            <person name="Poehlein A."/>
            <person name="Ullrich S.R."/>
            <person name="Schloemann M."/>
            <person name="Muehling M."/>
            <person name="Daniel R."/>
        </authorList>
    </citation>
    <scope>NUCLEOTIDE SEQUENCE [LARGE SCALE GENOMIC DNA]</scope>
    <source>
        <strain evidence="7 8">Z-31</strain>
    </source>
</reference>
<evidence type="ECO:0000256" key="3">
    <source>
        <dbReference type="ARBA" id="ARBA00022989"/>
    </source>
</evidence>
<feature type="transmembrane region" description="Helical" evidence="5">
    <location>
        <begin position="206"/>
        <end position="228"/>
    </location>
</feature>
<keyword evidence="2 5" id="KW-0812">Transmembrane</keyword>
<proteinExistence type="predicted"/>
<evidence type="ECO:0000256" key="1">
    <source>
        <dbReference type="ARBA" id="ARBA00004141"/>
    </source>
</evidence>
<keyword evidence="3 5" id="KW-1133">Transmembrane helix</keyword>
<dbReference type="PANTHER" id="PTHR32322:SF9">
    <property type="entry name" value="AMINO-ACID METABOLITE EFFLUX PUMP-RELATED"/>
    <property type="match status" value="1"/>
</dbReference>
<dbReference type="InterPro" id="IPR000620">
    <property type="entry name" value="EamA_dom"/>
</dbReference>
<dbReference type="RefSeq" id="WP_031598324.1">
    <property type="nucleotide sequence ID" value="NZ_JPOQ01000096.1"/>
</dbReference>
<feature type="transmembrane region" description="Helical" evidence="5">
    <location>
        <begin position="124"/>
        <end position="143"/>
    </location>
</feature>
<dbReference type="OrthoDB" id="9810556at2"/>
<dbReference type="SUPFAM" id="SSF103481">
    <property type="entry name" value="Multidrug resistance efflux transporter EmrE"/>
    <property type="match status" value="2"/>
</dbReference>
<comment type="subcellular location">
    <subcellularLocation>
        <location evidence="1">Membrane</location>
        <topology evidence="1">Multi-pass membrane protein</topology>
    </subcellularLocation>
</comment>